<dbReference type="AlphaFoldDB" id="A0AAV5JZI3"/>
<feature type="transmembrane region" description="Helical" evidence="1">
    <location>
        <begin position="25"/>
        <end position="43"/>
    </location>
</feature>
<proteinExistence type="predicted"/>
<reference evidence="2 3" key="1">
    <citation type="journal article" date="2021" name="Commun. Biol.">
        <title>The genome of Shorea leprosula (Dipterocarpaceae) highlights the ecological relevance of drought in aseasonal tropical rainforests.</title>
        <authorList>
            <person name="Ng K.K.S."/>
            <person name="Kobayashi M.J."/>
            <person name="Fawcett J.A."/>
            <person name="Hatakeyama M."/>
            <person name="Paape T."/>
            <person name="Ng C.H."/>
            <person name="Ang C.C."/>
            <person name="Tnah L.H."/>
            <person name="Lee C.T."/>
            <person name="Nishiyama T."/>
            <person name="Sese J."/>
            <person name="O'Brien M.J."/>
            <person name="Copetti D."/>
            <person name="Mohd Noor M.I."/>
            <person name="Ong R.C."/>
            <person name="Putra M."/>
            <person name="Sireger I.Z."/>
            <person name="Indrioko S."/>
            <person name="Kosugi Y."/>
            <person name="Izuno A."/>
            <person name="Isagi Y."/>
            <person name="Lee S.L."/>
            <person name="Shimizu K.K."/>
        </authorList>
    </citation>
    <scope>NUCLEOTIDE SEQUENCE [LARGE SCALE GENOMIC DNA]</scope>
    <source>
        <strain evidence="2">214</strain>
    </source>
</reference>
<protein>
    <submittedName>
        <fullName evidence="2">Uncharacterized protein</fullName>
    </submittedName>
</protein>
<dbReference type="InterPro" id="IPR053258">
    <property type="entry name" value="Ca-permeable_cation_channel"/>
</dbReference>
<evidence type="ECO:0000256" key="1">
    <source>
        <dbReference type="SAM" id="Phobius"/>
    </source>
</evidence>
<accession>A0AAV5JZI3</accession>
<organism evidence="2 3">
    <name type="scientific">Rubroshorea leprosula</name>
    <dbReference type="NCBI Taxonomy" id="152421"/>
    <lineage>
        <taxon>Eukaryota</taxon>
        <taxon>Viridiplantae</taxon>
        <taxon>Streptophyta</taxon>
        <taxon>Embryophyta</taxon>
        <taxon>Tracheophyta</taxon>
        <taxon>Spermatophyta</taxon>
        <taxon>Magnoliopsida</taxon>
        <taxon>eudicotyledons</taxon>
        <taxon>Gunneridae</taxon>
        <taxon>Pentapetalae</taxon>
        <taxon>rosids</taxon>
        <taxon>malvids</taxon>
        <taxon>Malvales</taxon>
        <taxon>Dipterocarpaceae</taxon>
        <taxon>Rubroshorea</taxon>
    </lineage>
</organism>
<gene>
    <name evidence="2" type="ORF">SLEP1_g26450</name>
</gene>
<keyword evidence="1" id="KW-1133">Transmembrane helix</keyword>
<keyword evidence="1" id="KW-0812">Transmembrane</keyword>
<evidence type="ECO:0000313" key="2">
    <source>
        <dbReference type="EMBL" id="GKV15685.1"/>
    </source>
</evidence>
<dbReference type="Proteomes" id="UP001054252">
    <property type="component" value="Unassembled WGS sequence"/>
</dbReference>
<dbReference type="PANTHER" id="PTHR34115">
    <property type="entry name" value="PROTEIN, PUTATIVE-RELATED"/>
    <property type="match status" value="1"/>
</dbReference>
<sequence length="138" mass="15547">MLVALLQLRFQSTTASPFDTHRLHFAAFFTVIVIFTVLLVIGFKLEADNSERPPTILSTTCLFIGYLSLIPLLLVIEPCVAWTVLILWFFSFVKWARESFKEICDSIVSAVEPAISSLKTLFNCSRNQNEEANVSTNV</sequence>
<name>A0AAV5JZI3_9ROSI</name>
<keyword evidence="3" id="KW-1185">Reference proteome</keyword>
<feature type="transmembrane region" description="Helical" evidence="1">
    <location>
        <begin position="80"/>
        <end position="96"/>
    </location>
</feature>
<comment type="caution">
    <text evidence="2">The sequence shown here is derived from an EMBL/GenBank/DDBJ whole genome shotgun (WGS) entry which is preliminary data.</text>
</comment>
<dbReference type="EMBL" id="BPVZ01000044">
    <property type="protein sequence ID" value="GKV15685.1"/>
    <property type="molecule type" value="Genomic_DNA"/>
</dbReference>
<dbReference type="PANTHER" id="PTHR34115:SF13">
    <property type="entry name" value="RPB1A"/>
    <property type="match status" value="1"/>
</dbReference>
<keyword evidence="1" id="KW-0472">Membrane</keyword>
<evidence type="ECO:0000313" key="3">
    <source>
        <dbReference type="Proteomes" id="UP001054252"/>
    </source>
</evidence>